<sequence>MTYVIANAFDQYGSFSFGNGLRKGIITKVNSAGITLWSRHLNDYGKEGSVYSISLNSNAAPVIGRSVSYTFTDYLSRCVIGTLLSLWNANDRTPREISYVATLNTDGTLQNVYSFDQFTGTKLAKNSLVVDDNDQVVVGHSLALDSTPSEENPKILVVDGKVIRLTRKFNSFVSKISSNTFSPKLVWSTVVCEHSEGSGPCSIQSIHSSRSINHMIVVLSISGTVTIGGATQVTSEGSKPNLFVLVLSIT</sequence>
<keyword evidence="2" id="KW-1185">Reference proteome</keyword>
<protein>
    <submittedName>
        <fullName evidence="1">Uncharacterized protein</fullName>
    </submittedName>
</protein>
<evidence type="ECO:0000313" key="1">
    <source>
        <dbReference type="EMBL" id="KAF0978516.1"/>
    </source>
</evidence>
<accession>A0A6A5BTI9</accession>
<dbReference type="VEuPathDB" id="AmoebaDB:NfTy_042430"/>
<reference evidence="1 2" key="1">
    <citation type="journal article" date="2019" name="Sci. Rep.">
        <title>Nanopore sequencing improves the draft genome of the human pathogenic amoeba Naegleria fowleri.</title>
        <authorList>
            <person name="Liechti N."/>
            <person name="Schurch N."/>
            <person name="Bruggmann R."/>
            <person name="Wittwer M."/>
        </authorList>
    </citation>
    <scope>NUCLEOTIDE SEQUENCE [LARGE SCALE GENOMIC DNA]</scope>
    <source>
        <strain evidence="1 2">ATCC 30894</strain>
    </source>
</reference>
<evidence type="ECO:0000313" key="2">
    <source>
        <dbReference type="Proteomes" id="UP000444721"/>
    </source>
</evidence>
<dbReference type="GeneID" id="68109554"/>
<dbReference type="RefSeq" id="XP_044563229.1">
    <property type="nucleotide sequence ID" value="XM_044705519.1"/>
</dbReference>
<dbReference type="EMBL" id="VFQX01000029">
    <property type="protein sequence ID" value="KAF0978516.1"/>
    <property type="molecule type" value="Genomic_DNA"/>
</dbReference>
<dbReference type="VEuPathDB" id="AmoebaDB:FDP41_002336"/>
<gene>
    <name evidence="1" type="ORF">FDP41_002336</name>
</gene>
<comment type="caution">
    <text evidence="1">The sequence shown here is derived from an EMBL/GenBank/DDBJ whole genome shotgun (WGS) entry which is preliminary data.</text>
</comment>
<dbReference type="Proteomes" id="UP000444721">
    <property type="component" value="Unassembled WGS sequence"/>
</dbReference>
<proteinExistence type="predicted"/>
<dbReference type="AlphaFoldDB" id="A0A6A5BTI9"/>
<name>A0A6A5BTI9_NAEFO</name>
<organism evidence="1 2">
    <name type="scientific">Naegleria fowleri</name>
    <name type="common">Brain eating amoeba</name>
    <dbReference type="NCBI Taxonomy" id="5763"/>
    <lineage>
        <taxon>Eukaryota</taxon>
        <taxon>Discoba</taxon>
        <taxon>Heterolobosea</taxon>
        <taxon>Tetramitia</taxon>
        <taxon>Eutetramitia</taxon>
        <taxon>Vahlkampfiidae</taxon>
        <taxon>Naegleria</taxon>
    </lineage>
</organism>